<evidence type="ECO:0000256" key="2">
    <source>
        <dbReference type="ARBA" id="ARBA00022729"/>
    </source>
</evidence>
<dbReference type="EMBL" id="ASIV01000001">
    <property type="protein sequence ID" value="KEG21114.1"/>
    <property type="molecule type" value="Genomic_DNA"/>
</dbReference>
<dbReference type="Pfam" id="PF13505">
    <property type="entry name" value="OMP_b-brl"/>
    <property type="match status" value="1"/>
</dbReference>
<dbReference type="InterPro" id="IPR011250">
    <property type="entry name" value="OMP/PagP_B-barrel"/>
</dbReference>
<evidence type="ECO:0000256" key="6">
    <source>
        <dbReference type="SAM" id="SignalP"/>
    </source>
</evidence>
<gene>
    <name evidence="8" type="ORF">H710_00061</name>
</gene>
<dbReference type="STRING" id="1293911.H710_00061"/>
<dbReference type="GO" id="GO:0009279">
    <property type="term" value="C:cell outer membrane"/>
    <property type="evidence" value="ECO:0007669"/>
    <property type="project" value="UniProtKB-SubCell"/>
</dbReference>
<keyword evidence="2 6" id="KW-0732">Signal</keyword>
<dbReference type="SUPFAM" id="SSF56925">
    <property type="entry name" value="OMPA-like"/>
    <property type="match status" value="1"/>
</dbReference>
<comment type="caution">
    <text evidence="8">The sequence shown here is derived from an EMBL/GenBank/DDBJ whole genome shotgun (WGS) entry which is preliminary data.</text>
</comment>
<evidence type="ECO:0000259" key="7">
    <source>
        <dbReference type="Pfam" id="PF13505"/>
    </source>
</evidence>
<dbReference type="Proteomes" id="UP000031740">
    <property type="component" value="Unassembled WGS sequence"/>
</dbReference>
<keyword evidence="4" id="KW-0998">Cell outer membrane</keyword>
<evidence type="ECO:0000256" key="1">
    <source>
        <dbReference type="ARBA" id="ARBA00004442"/>
    </source>
</evidence>
<feature type="chain" id="PRO_5001682005" description="Outer membrane protein beta-barrel domain-containing protein" evidence="6">
    <location>
        <begin position="23"/>
        <end position="292"/>
    </location>
</feature>
<evidence type="ECO:0000256" key="4">
    <source>
        <dbReference type="ARBA" id="ARBA00023237"/>
    </source>
</evidence>
<accession>A0A072RI06</accession>
<organism evidence="8 9">
    <name type="scientific">Bartonella bacilliformis Ver097</name>
    <dbReference type="NCBI Taxonomy" id="1293911"/>
    <lineage>
        <taxon>Bacteria</taxon>
        <taxon>Pseudomonadati</taxon>
        <taxon>Pseudomonadota</taxon>
        <taxon>Alphaproteobacteria</taxon>
        <taxon>Hyphomicrobiales</taxon>
        <taxon>Bartonellaceae</taxon>
        <taxon>Bartonella</taxon>
    </lineage>
</organism>
<comment type="similarity">
    <text evidence="5">Belongs to the Omp25/RopB family.</text>
</comment>
<protein>
    <recommendedName>
        <fullName evidence="7">Outer membrane protein beta-barrel domain-containing protein</fullName>
    </recommendedName>
</protein>
<keyword evidence="3" id="KW-0472">Membrane</keyword>
<dbReference type="InterPro" id="IPR051692">
    <property type="entry name" value="OMP-like"/>
</dbReference>
<feature type="domain" description="Outer membrane protein beta-barrel" evidence="7">
    <location>
        <begin position="11"/>
        <end position="292"/>
    </location>
</feature>
<comment type="subcellular location">
    <subcellularLocation>
        <location evidence="1">Cell outer membrane</location>
    </subcellularLocation>
</comment>
<dbReference type="RefSeq" id="WP_041848867.1">
    <property type="nucleotide sequence ID" value="NZ_KL503802.1"/>
</dbReference>
<dbReference type="PANTHER" id="PTHR34001">
    <property type="entry name" value="BLL7405 PROTEIN"/>
    <property type="match status" value="1"/>
</dbReference>
<dbReference type="PATRIC" id="fig|1293911.3.peg.63"/>
<dbReference type="AlphaFoldDB" id="A0A072RI06"/>
<dbReference type="InterPro" id="IPR027385">
    <property type="entry name" value="Beta-barrel_OMP"/>
</dbReference>
<evidence type="ECO:0000256" key="5">
    <source>
        <dbReference type="ARBA" id="ARBA00038306"/>
    </source>
</evidence>
<sequence length="292" mass="31187">MNIKCLMTASVCALISASAAQAADVMIPQEISPIISVPTFSWTGLYLGGQIGGLSGKHDFKAVGIDSEWPFADKDLKVSGFVGGLYAGSNIDLGSGLVLGVDTDILWADKEGKLSSNHKAETVNDEDDFKQIFDENKIEVAEGQIKELTQNFSLKEKWAGATRVRIGFGADRIMPYITGGVAYTQVQAIGSAILKGVKDTGTEGGGGTEGDGASKAVRAEALDVLASGTITDEKKTMLGYTLGAGVDFAMTDNVILRTEYRYSDFGKKKFVKDAIETNYKTNDFRVGVAYKF</sequence>
<dbReference type="Gene3D" id="2.40.160.20">
    <property type="match status" value="1"/>
</dbReference>
<dbReference type="HOGENOM" id="CLU_037100_4_2_5"/>
<evidence type="ECO:0000313" key="8">
    <source>
        <dbReference type="EMBL" id="KEG21114.1"/>
    </source>
</evidence>
<proteinExistence type="inferred from homology"/>
<dbReference type="PANTHER" id="PTHR34001:SF3">
    <property type="entry name" value="BLL7405 PROTEIN"/>
    <property type="match status" value="1"/>
</dbReference>
<name>A0A072RI06_BARBA</name>
<feature type="signal peptide" evidence="6">
    <location>
        <begin position="1"/>
        <end position="22"/>
    </location>
</feature>
<evidence type="ECO:0000256" key="3">
    <source>
        <dbReference type="ARBA" id="ARBA00023136"/>
    </source>
</evidence>
<reference evidence="8 9" key="1">
    <citation type="submission" date="2013-04" db="EMBL/GenBank/DDBJ databases">
        <title>The Genome Sequence of Bartonella bacilliformis Ver097.</title>
        <authorList>
            <consortium name="The Broad Institute Genomics Platform"/>
            <consortium name="The Broad Institute Genome Sequencing Center for Infectious Disease"/>
            <person name="Feldgarden M."/>
            <person name="Kirby J."/>
            <person name="Birtles R."/>
            <person name="Dasch G."/>
            <person name="Hendrix L."/>
            <person name="Koehler J."/>
            <person name="Walker B."/>
            <person name="Young S.K."/>
            <person name="Zeng Q."/>
            <person name="Gargeya S."/>
            <person name="Fitzgerald M."/>
            <person name="Haas B."/>
            <person name="Abouelleil A."/>
            <person name="Allen A.W."/>
            <person name="Alvarado L."/>
            <person name="Arachchi H.M."/>
            <person name="Berlin A.M."/>
            <person name="Chapman S.B."/>
            <person name="Gainer-Dewar J."/>
            <person name="Goldberg J."/>
            <person name="Griggs A."/>
            <person name="Gujja S."/>
            <person name="Hansen M."/>
            <person name="Howarth C."/>
            <person name="Imamovic A."/>
            <person name="Ireland A."/>
            <person name="Larimer J."/>
            <person name="McCowan C."/>
            <person name="Murphy C."/>
            <person name="Pearson M."/>
            <person name="Poon T.W."/>
            <person name="Priest M."/>
            <person name="Roberts A."/>
            <person name="Saif S."/>
            <person name="Shea T."/>
            <person name="Sisk P."/>
            <person name="Sykes S."/>
            <person name="Wortman J."/>
            <person name="Nusbaum C."/>
            <person name="Birren B."/>
        </authorList>
    </citation>
    <scope>NUCLEOTIDE SEQUENCE [LARGE SCALE GENOMIC DNA]</scope>
    <source>
        <strain evidence="8 9">Ver097</strain>
    </source>
</reference>
<evidence type="ECO:0000313" key="9">
    <source>
        <dbReference type="Proteomes" id="UP000031740"/>
    </source>
</evidence>